<organism evidence="2 3">
    <name type="scientific">Archangium gephyra</name>
    <dbReference type="NCBI Taxonomy" id="48"/>
    <lineage>
        <taxon>Bacteria</taxon>
        <taxon>Pseudomonadati</taxon>
        <taxon>Myxococcota</taxon>
        <taxon>Myxococcia</taxon>
        <taxon>Myxococcales</taxon>
        <taxon>Cystobacterineae</taxon>
        <taxon>Archangiaceae</taxon>
        <taxon>Archangium</taxon>
    </lineage>
</organism>
<feature type="region of interest" description="Disordered" evidence="1">
    <location>
        <begin position="51"/>
        <end position="140"/>
    </location>
</feature>
<proteinExistence type="predicted"/>
<sequence length="140" mass="15213">MPRCVPANAIGRPCAFATERGEVVVWHVCKSTNSRRGVCVAARERMPTNSRLVRNEAELNSRSSGSKPHRKGAAIAPEEGTANTSKHAERKATVVTEENHTDRPSRKSTRASSHRGKNSGVLEHVAAVRSTTPSARHAKR</sequence>
<gene>
    <name evidence="2" type="ORF">DI536_14835</name>
</gene>
<protein>
    <submittedName>
        <fullName evidence="2">Uncharacterized protein</fullName>
    </submittedName>
</protein>
<evidence type="ECO:0000313" key="2">
    <source>
        <dbReference type="EMBL" id="PZR12832.1"/>
    </source>
</evidence>
<feature type="compositionally biased region" description="Basic and acidic residues" evidence="1">
    <location>
        <begin position="86"/>
        <end position="105"/>
    </location>
</feature>
<comment type="caution">
    <text evidence="2">The sequence shown here is derived from an EMBL/GenBank/DDBJ whole genome shotgun (WGS) entry which is preliminary data.</text>
</comment>
<reference evidence="2 3" key="1">
    <citation type="submission" date="2017-08" db="EMBL/GenBank/DDBJ databases">
        <title>Infants hospitalized years apart are colonized by the same room-sourced microbial strains.</title>
        <authorList>
            <person name="Brooks B."/>
            <person name="Olm M.R."/>
            <person name="Firek B.A."/>
            <person name="Baker R."/>
            <person name="Thomas B.C."/>
            <person name="Morowitz M.J."/>
            <person name="Banfield J.F."/>
        </authorList>
    </citation>
    <scope>NUCLEOTIDE SEQUENCE [LARGE SCALE GENOMIC DNA]</scope>
    <source>
        <strain evidence="2">S2_003_000_R2_14</strain>
    </source>
</reference>
<name>A0A2W5TD76_9BACT</name>
<feature type="compositionally biased region" description="Basic residues" evidence="1">
    <location>
        <begin position="106"/>
        <end position="117"/>
    </location>
</feature>
<dbReference type="Proteomes" id="UP000249061">
    <property type="component" value="Unassembled WGS sequence"/>
</dbReference>
<evidence type="ECO:0000256" key="1">
    <source>
        <dbReference type="SAM" id="MobiDB-lite"/>
    </source>
</evidence>
<accession>A0A2W5TD76</accession>
<dbReference type="AlphaFoldDB" id="A0A2W5TD76"/>
<dbReference type="EMBL" id="QFQP01000011">
    <property type="protein sequence ID" value="PZR12832.1"/>
    <property type="molecule type" value="Genomic_DNA"/>
</dbReference>
<evidence type="ECO:0000313" key="3">
    <source>
        <dbReference type="Proteomes" id="UP000249061"/>
    </source>
</evidence>